<dbReference type="Proteomes" id="UP000091897">
    <property type="component" value="Chromosome"/>
</dbReference>
<dbReference type="Proteomes" id="UP000092213">
    <property type="component" value="Chromosome"/>
</dbReference>
<evidence type="ECO:0000313" key="5">
    <source>
        <dbReference type="Proteomes" id="UP000092213"/>
    </source>
</evidence>
<name>A0A193FV75_9BORD</name>
<accession>A0A193FV75</accession>
<dbReference type="EMBL" id="CP016170">
    <property type="protein sequence ID" value="ANN66584.1"/>
    <property type="molecule type" value="Genomic_DNA"/>
</dbReference>
<dbReference type="AlphaFoldDB" id="A0A193FV75"/>
<dbReference type="RefSeq" id="WP_066348050.1">
    <property type="nucleotide sequence ID" value="NZ_CBCSFJ010000036.1"/>
</dbReference>
<dbReference type="PROSITE" id="PS51257">
    <property type="entry name" value="PROKAR_LIPOPROTEIN"/>
    <property type="match status" value="1"/>
</dbReference>
<proteinExistence type="predicted"/>
<feature type="signal peptide" evidence="1">
    <location>
        <begin position="1"/>
        <end position="23"/>
    </location>
</feature>
<dbReference type="EMBL" id="CP016171">
    <property type="protein sequence ID" value="ANN71662.1"/>
    <property type="molecule type" value="Genomic_DNA"/>
</dbReference>
<keyword evidence="4" id="KW-1185">Reference proteome</keyword>
<evidence type="ECO:0000313" key="4">
    <source>
        <dbReference type="Proteomes" id="UP000091897"/>
    </source>
</evidence>
<sequence length="146" mass="15190">MSRSLKSLAFLVLAAACAPAAHAADRTVMQSFQEAVKNATDAGKLDGSVKFYLAGTGPSGKVLEANVVTNRKTNAFGKSDEKACDWAAQSALISLQEAAKKAGANAVINIVSYYKKNETRDPAKYECHAGAVIAGVALKGDLATVK</sequence>
<protein>
    <submittedName>
        <fullName evidence="3">Excinuclease</fullName>
    </submittedName>
</protein>
<keyword evidence="1" id="KW-0732">Signal</keyword>
<evidence type="ECO:0000313" key="2">
    <source>
        <dbReference type="EMBL" id="ANN66584.1"/>
    </source>
</evidence>
<reference evidence="4 5" key="1">
    <citation type="submission" date="2016-06" db="EMBL/GenBank/DDBJ databases">
        <title>Complete genome sequences of Bordetella bronchialis and Bordetella flabilis.</title>
        <authorList>
            <person name="LiPuma J.J."/>
            <person name="Spilker T."/>
        </authorList>
    </citation>
    <scope>NUCLEOTIDE SEQUENCE [LARGE SCALE GENOMIC DNA]</scope>
    <source>
        <strain evidence="3 5">AU17976</strain>
        <strain evidence="2 4">AU3182</strain>
    </source>
</reference>
<dbReference type="STRING" id="463025.BAU08_10220"/>
<gene>
    <name evidence="2" type="ORF">BAU06_10020</name>
    <name evidence="3" type="ORF">BAU08_10220</name>
</gene>
<dbReference type="OrthoDB" id="8161726at2"/>
<evidence type="ECO:0000256" key="1">
    <source>
        <dbReference type="SAM" id="SignalP"/>
    </source>
</evidence>
<feature type="chain" id="PRO_5008258363" evidence="1">
    <location>
        <begin position="24"/>
        <end position="146"/>
    </location>
</feature>
<dbReference type="KEGG" id="bbro:BAU06_10020"/>
<organism evidence="3 5">
    <name type="scientific">Bordetella bronchialis</name>
    <dbReference type="NCBI Taxonomy" id="463025"/>
    <lineage>
        <taxon>Bacteria</taxon>
        <taxon>Pseudomonadati</taxon>
        <taxon>Pseudomonadota</taxon>
        <taxon>Betaproteobacteria</taxon>
        <taxon>Burkholderiales</taxon>
        <taxon>Alcaligenaceae</taxon>
        <taxon>Bordetella</taxon>
    </lineage>
</organism>
<evidence type="ECO:0000313" key="3">
    <source>
        <dbReference type="EMBL" id="ANN71662.1"/>
    </source>
</evidence>